<dbReference type="AlphaFoldDB" id="A0ABD3VX16"/>
<dbReference type="Proteomes" id="UP001634394">
    <property type="component" value="Unassembled WGS sequence"/>
</dbReference>
<proteinExistence type="predicted"/>
<sequence length="66" mass="7758">MYYMTMSVLLVIPDFDFVKELFVKHSDVCPRFKCPGIEPPECAQPTYFFYKGHLCRGCDRNICKND</sequence>
<accession>A0ABD3VX16</accession>
<keyword evidence="2" id="KW-1185">Reference proteome</keyword>
<reference evidence="1 2" key="1">
    <citation type="submission" date="2024-11" db="EMBL/GenBank/DDBJ databases">
        <title>Chromosome-level genome assembly of the freshwater bivalve Anodonta woodiana.</title>
        <authorList>
            <person name="Chen X."/>
        </authorList>
    </citation>
    <scope>NUCLEOTIDE SEQUENCE [LARGE SCALE GENOMIC DNA]</scope>
    <source>
        <strain evidence="1">MN2024</strain>
        <tissue evidence="1">Gills</tissue>
    </source>
</reference>
<comment type="caution">
    <text evidence="1">The sequence shown here is derived from an EMBL/GenBank/DDBJ whole genome shotgun (WGS) entry which is preliminary data.</text>
</comment>
<evidence type="ECO:0000313" key="1">
    <source>
        <dbReference type="EMBL" id="KAL3865875.1"/>
    </source>
</evidence>
<protein>
    <submittedName>
        <fullName evidence="1">Uncharacterized protein</fullName>
    </submittedName>
</protein>
<dbReference type="EMBL" id="JBJQND010000009">
    <property type="protein sequence ID" value="KAL3865875.1"/>
    <property type="molecule type" value="Genomic_DNA"/>
</dbReference>
<name>A0ABD3VX16_SINWO</name>
<organism evidence="1 2">
    <name type="scientific">Sinanodonta woodiana</name>
    <name type="common">Chinese pond mussel</name>
    <name type="synonym">Anodonta woodiana</name>
    <dbReference type="NCBI Taxonomy" id="1069815"/>
    <lineage>
        <taxon>Eukaryota</taxon>
        <taxon>Metazoa</taxon>
        <taxon>Spiralia</taxon>
        <taxon>Lophotrochozoa</taxon>
        <taxon>Mollusca</taxon>
        <taxon>Bivalvia</taxon>
        <taxon>Autobranchia</taxon>
        <taxon>Heteroconchia</taxon>
        <taxon>Palaeoheterodonta</taxon>
        <taxon>Unionida</taxon>
        <taxon>Unionoidea</taxon>
        <taxon>Unionidae</taxon>
        <taxon>Unioninae</taxon>
        <taxon>Sinanodonta</taxon>
    </lineage>
</organism>
<gene>
    <name evidence="1" type="ORF">ACJMK2_043224</name>
</gene>
<evidence type="ECO:0000313" key="2">
    <source>
        <dbReference type="Proteomes" id="UP001634394"/>
    </source>
</evidence>